<keyword evidence="2" id="KW-1185">Reference proteome</keyword>
<organism evidence="1 2">
    <name type="scientific">Vaccinium darrowii</name>
    <dbReference type="NCBI Taxonomy" id="229202"/>
    <lineage>
        <taxon>Eukaryota</taxon>
        <taxon>Viridiplantae</taxon>
        <taxon>Streptophyta</taxon>
        <taxon>Embryophyta</taxon>
        <taxon>Tracheophyta</taxon>
        <taxon>Spermatophyta</taxon>
        <taxon>Magnoliopsida</taxon>
        <taxon>eudicotyledons</taxon>
        <taxon>Gunneridae</taxon>
        <taxon>Pentapetalae</taxon>
        <taxon>asterids</taxon>
        <taxon>Ericales</taxon>
        <taxon>Ericaceae</taxon>
        <taxon>Vaccinioideae</taxon>
        <taxon>Vaccinieae</taxon>
        <taxon>Vaccinium</taxon>
    </lineage>
</organism>
<evidence type="ECO:0000313" key="2">
    <source>
        <dbReference type="Proteomes" id="UP000828048"/>
    </source>
</evidence>
<accession>A0ACB7ZCJ3</accession>
<gene>
    <name evidence="1" type="ORF">Vadar_014416</name>
</gene>
<evidence type="ECO:0000313" key="1">
    <source>
        <dbReference type="EMBL" id="KAH7863181.1"/>
    </source>
</evidence>
<name>A0ACB7ZCJ3_9ERIC</name>
<dbReference type="Proteomes" id="UP000828048">
    <property type="component" value="Chromosome 12"/>
</dbReference>
<proteinExistence type="predicted"/>
<sequence>MTTGESNETPNVGSSSAAAPFQGVPSIPMAHVDKPGKIGPGVDFKRWQQKMMFYLTTLHLDGCLFEEAPVVAENEIDNQKRHALDQWKNADYLAKNYVLNALDDSLYNVFNEAKSAKELWESLDKKYKIEGAGPKKFVVGRFLDYTMKDERSVTKQVQELQMLINEIKAEGMLLPEPFLVVAIIHKLPGTWKEFKSYLMFKNKEMTLETLFYKLNVMEGNRAREKAAKEAEMAKANMVEHGRPSSSGVKKNHHDKRSDKQKGKSVHLGPKGGVAKKQKEKFQGKCFNCDKFGHKASECKKPPRP</sequence>
<dbReference type="EMBL" id="CM037162">
    <property type="protein sequence ID" value="KAH7863181.1"/>
    <property type="molecule type" value="Genomic_DNA"/>
</dbReference>
<reference evidence="1 2" key="1">
    <citation type="journal article" date="2021" name="Hortic Res">
        <title>High-quality reference genome and annotation aids understanding of berry development for evergreen blueberry (Vaccinium darrowii).</title>
        <authorList>
            <person name="Yu J."/>
            <person name="Hulse-Kemp A.M."/>
            <person name="Babiker E."/>
            <person name="Staton M."/>
        </authorList>
    </citation>
    <scope>NUCLEOTIDE SEQUENCE [LARGE SCALE GENOMIC DNA]</scope>
    <source>
        <strain evidence="2">cv. NJ 8807/NJ 8810</strain>
        <tissue evidence="1">Young leaf</tissue>
    </source>
</reference>
<comment type="caution">
    <text evidence="1">The sequence shown here is derived from an EMBL/GenBank/DDBJ whole genome shotgun (WGS) entry which is preliminary data.</text>
</comment>
<protein>
    <submittedName>
        <fullName evidence="1">Uncharacterized protein</fullName>
    </submittedName>
</protein>